<sequence length="650" mass="71501">MSVLWPHLPFQPGETPASFMGRLAMRHGIDDPKLLGQMLGIDFRAVAQGEPRHLKALARVADVDASGLVERAIRFDRQRGGTYRGEKLAASALHRGYRRVCPRCLIEDAEASGLPASWAAYGRTLWMFAAIRTCPVHRLPLVEVGLPAERSVVHEFTRCIAPALRDLEHLAASHGSRPLSDLETYLLRRLDALSGQVPWLDSLDWHVAAKLCEIVGLVSLDGRRAKIRGCPESRWQAAGHAGFAIVSAGPDGLHAFIDDLYRTYRPHTSALAHGRKLFGTFYEWLTSAGRRSDFEPVRILVRRSIAQIMPLGAGDKILGSTIEVRTLHSIRTLSIATGRDPRRLRKILFAVGLAAAEQHEDWDHHIVFDAATAERVIAKYSDALTLPDIATLLGCSLVQAKRLAAAGFIRPIPLFANAPGLAPVYARAGIVAFRDAILNHAVPVDTVHDHMCPLTDAARRANCAVKIIIQLVIGGELPTIHLDRRKAGYAALLVAPREIAAALAQPDEVDLLKLRQVEEILHVNGKVISRLIRARAMKAWSGVRPSTRRRVTLVARRDLDAFRGRYISASELARLNATSCRGVVSYLKKLGIEPEIRRARCGVSFYLRDVVLKPGVQERLARALCKRRGSQFGRANTPGPDPGFPATIEA</sequence>
<dbReference type="AlphaFoldDB" id="A0AAJ1WX32"/>
<comment type="caution">
    <text evidence="3">The sequence shown here is derived from an EMBL/GenBank/DDBJ whole genome shotgun (WGS) entry which is preliminary data.</text>
</comment>
<dbReference type="Proteomes" id="UP001223420">
    <property type="component" value="Unassembled WGS sequence"/>
</dbReference>
<gene>
    <name evidence="3" type="ORF">QO001_003900</name>
</gene>
<feature type="domain" description="TniQ" evidence="2">
    <location>
        <begin position="7"/>
        <end position="141"/>
    </location>
</feature>
<dbReference type="InterPro" id="IPR009492">
    <property type="entry name" value="TniQ"/>
</dbReference>
<organism evidence="3 4">
    <name type="scientific">Methylobacterium brachiatum</name>
    <dbReference type="NCBI Taxonomy" id="269660"/>
    <lineage>
        <taxon>Bacteria</taxon>
        <taxon>Pseudomonadati</taxon>
        <taxon>Pseudomonadota</taxon>
        <taxon>Alphaproteobacteria</taxon>
        <taxon>Hyphomicrobiales</taxon>
        <taxon>Methylobacteriaceae</taxon>
        <taxon>Methylobacterium</taxon>
    </lineage>
</organism>
<evidence type="ECO:0000313" key="4">
    <source>
        <dbReference type="Proteomes" id="UP001223420"/>
    </source>
</evidence>
<proteinExistence type="predicted"/>
<evidence type="ECO:0000313" key="3">
    <source>
        <dbReference type="EMBL" id="MDQ0544962.1"/>
    </source>
</evidence>
<evidence type="ECO:0000256" key="1">
    <source>
        <dbReference type="SAM" id="MobiDB-lite"/>
    </source>
</evidence>
<protein>
    <recommendedName>
        <fullName evidence="2">TniQ domain-containing protein</fullName>
    </recommendedName>
</protein>
<dbReference type="Pfam" id="PF06527">
    <property type="entry name" value="TniQ"/>
    <property type="match status" value="1"/>
</dbReference>
<evidence type="ECO:0000259" key="2">
    <source>
        <dbReference type="Pfam" id="PF06527"/>
    </source>
</evidence>
<reference evidence="3" key="1">
    <citation type="submission" date="2023-07" db="EMBL/GenBank/DDBJ databases">
        <title>Genomic Encyclopedia of Type Strains, Phase IV (KMG-IV): sequencing the most valuable type-strain genomes for metagenomic binning, comparative biology and taxonomic classification.</title>
        <authorList>
            <person name="Goeker M."/>
        </authorList>
    </citation>
    <scope>NUCLEOTIDE SEQUENCE</scope>
    <source>
        <strain evidence="3">DSM 19569</strain>
    </source>
</reference>
<name>A0AAJ1WX32_9HYPH</name>
<accession>A0AAJ1WX32</accession>
<dbReference type="RefSeq" id="WP_230366722.1">
    <property type="nucleotide sequence ID" value="NZ_JAJALK010000007.1"/>
</dbReference>
<dbReference type="EMBL" id="JAUSWL010000007">
    <property type="protein sequence ID" value="MDQ0544962.1"/>
    <property type="molecule type" value="Genomic_DNA"/>
</dbReference>
<feature type="region of interest" description="Disordered" evidence="1">
    <location>
        <begin position="631"/>
        <end position="650"/>
    </location>
</feature>